<accession>A0A6J7WBP8</accession>
<dbReference type="EMBL" id="LR798201">
    <property type="protein sequence ID" value="CAB5162424.1"/>
    <property type="molecule type" value="Genomic_DNA"/>
</dbReference>
<protein>
    <recommendedName>
        <fullName evidence="2">Conjugal transfer protein TraR</fullName>
    </recommendedName>
</protein>
<reference evidence="1" key="1">
    <citation type="submission" date="2020-05" db="EMBL/GenBank/DDBJ databases">
        <authorList>
            <person name="Chiriac C."/>
            <person name="Salcher M."/>
            <person name="Ghai R."/>
            <person name="Kavagutti S V."/>
        </authorList>
    </citation>
    <scope>NUCLEOTIDE SEQUENCE</scope>
</reference>
<evidence type="ECO:0000313" key="1">
    <source>
        <dbReference type="EMBL" id="CAB5162424.1"/>
    </source>
</evidence>
<sequence>MDDIDIANERAAMATDKAVDDIRRKAKLDPGTPGECELCGEYMLRLISGACAPCRDKYKLP</sequence>
<gene>
    <name evidence="1" type="ORF">UFOVP151_28</name>
</gene>
<organism evidence="1">
    <name type="scientific">uncultured Caudovirales phage</name>
    <dbReference type="NCBI Taxonomy" id="2100421"/>
    <lineage>
        <taxon>Viruses</taxon>
        <taxon>Duplodnaviria</taxon>
        <taxon>Heunggongvirae</taxon>
        <taxon>Uroviricota</taxon>
        <taxon>Caudoviricetes</taxon>
        <taxon>Peduoviridae</taxon>
        <taxon>Maltschvirus</taxon>
        <taxon>Maltschvirus maltsch</taxon>
    </lineage>
</organism>
<proteinExistence type="predicted"/>
<evidence type="ECO:0008006" key="2">
    <source>
        <dbReference type="Google" id="ProtNLM"/>
    </source>
</evidence>
<name>A0A6J7WBP8_9CAUD</name>